<dbReference type="EMBL" id="RKIK01000005">
    <property type="protein sequence ID" value="ROV61882.1"/>
    <property type="molecule type" value="Genomic_DNA"/>
</dbReference>
<sequence length="480" mass="53570">MSIQTILGKFSSVSRTANRLQVVVQPHSLYFSHWSDAELPHQVAINSGDWQSTLVKTLQHAGISDISVDVVLNSSQYQTYQIDKPNVPQEELALTLPFLLKDLINEKVTDIIADATLLPTSNKLQAYVVAKSLILSLSAKLAEVKVSLGRVLVEDDVWPRAVKDAERFVLFQRSKGSGYKLSAFVDKRCVFQRTLRGITPPLTGVATSGLQLDGIALELQRSVDYLSSQLRGATLHHLKICCDEEDDQELANELNQRLSVSVSPLSQNKLESGKLLIDAMSDESLFVINLYPDHLKPKVERFTLTNVALLTLVLVGVLSASFGYLTWQNSQLQSQLQIAQSQQQEYNQQVASLKQRLAKHRPSPEKVHAVERLKEEIKSKQDSLAAVAKYDGQLQAGYSGVMQSLAQLGRKDISLTSIQMNDANLDIKGLARDPQAIPNWVNQFKSEINLVGRSFEKLKIARNENNILTFELRTQEKETQ</sequence>
<dbReference type="RefSeq" id="WP_123780601.1">
    <property type="nucleotide sequence ID" value="NZ_RKIK01000005.1"/>
</dbReference>
<dbReference type="AlphaFoldDB" id="A0A3N3E567"/>
<dbReference type="PIRSF" id="PIRSF028153">
    <property type="entry name" value="MSHA_biogenesis_protein_MshI"/>
    <property type="match status" value="1"/>
</dbReference>
<evidence type="ECO:0000313" key="2">
    <source>
        <dbReference type="EMBL" id="ROV61882.1"/>
    </source>
</evidence>
<comment type="caution">
    <text evidence="2">The sequence shown here is derived from an EMBL/GenBank/DDBJ whole genome shotgun (WGS) entry which is preliminary data.</text>
</comment>
<name>A0A3N3E567_9VIBR</name>
<keyword evidence="1" id="KW-0175">Coiled coil</keyword>
<proteinExistence type="predicted"/>
<feature type="coiled-coil region" evidence="1">
    <location>
        <begin position="329"/>
        <end position="356"/>
    </location>
</feature>
<dbReference type="SUPFAM" id="SSF53067">
    <property type="entry name" value="Actin-like ATPase domain"/>
    <property type="match status" value="1"/>
</dbReference>
<reference evidence="2 3" key="1">
    <citation type="submission" date="2018-11" db="EMBL/GenBank/DDBJ databases">
        <title>Vibrio ponticus strain CAIM 1751 pathogenic for the snapper Lutjanus guttatus.</title>
        <authorList>
            <person name="Soto-Rodriguez S."/>
            <person name="Lozano-Olvera R."/>
            <person name="Gomez-Gil B."/>
        </authorList>
    </citation>
    <scope>NUCLEOTIDE SEQUENCE [LARGE SCALE GENOMIC DNA]</scope>
    <source>
        <strain evidence="2 3">CAIM 1751</strain>
    </source>
</reference>
<dbReference type="InterPro" id="IPR016871">
    <property type="entry name" value="MSHA_biogenesis_MshI"/>
</dbReference>
<dbReference type="InterPro" id="IPR043129">
    <property type="entry name" value="ATPase_NBD"/>
</dbReference>
<evidence type="ECO:0000256" key="1">
    <source>
        <dbReference type="SAM" id="Coils"/>
    </source>
</evidence>
<dbReference type="Gene3D" id="3.30.420.380">
    <property type="match status" value="1"/>
</dbReference>
<protein>
    <submittedName>
        <fullName evidence="2">MSHA biogenesis protein MshI</fullName>
    </submittedName>
</protein>
<evidence type="ECO:0000313" key="3">
    <source>
        <dbReference type="Proteomes" id="UP000278792"/>
    </source>
</evidence>
<dbReference type="Proteomes" id="UP000278792">
    <property type="component" value="Unassembled WGS sequence"/>
</dbReference>
<accession>A0A3N3E567</accession>
<organism evidence="2 3">
    <name type="scientific">Vibrio ponticus</name>
    <dbReference type="NCBI Taxonomy" id="265668"/>
    <lineage>
        <taxon>Bacteria</taxon>
        <taxon>Pseudomonadati</taxon>
        <taxon>Pseudomonadota</taxon>
        <taxon>Gammaproteobacteria</taxon>
        <taxon>Vibrionales</taxon>
        <taxon>Vibrionaceae</taxon>
        <taxon>Vibrio</taxon>
    </lineage>
</organism>
<gene>
    <name evidence="2" type="ORF">EGH82_03540</name>
</gene>